<dbReference type="KEGG" id="hro:HELRODRAFT_135646"/>
<reference evidence="15" key="1">
    <citation type="submission" date="2012-12" db="EMBL/GenBank/DDBJ databases">
        <authorList>
            <person name="Hellsten U."/>
            <person name="Grimwood J."/>
            <person name="Chapman J.A."/>
            <person name="Shapiro H."/>
            <person name="Aerts A."/>
            <person name="Otillar R.P."/>
            <person name="Terry A.Y."/>
            <person name="Boore J.L."/>
            <person name="Simakov O."/>
            <person name="Marletaz F."/>
            <person name="Cho S.-J."/>
            <person name="Edsinger-Gonzales E."/>
            <person name="Havlak P."/>
            <person name="Kuo D.-H."/>
            <person name="Larsson T."/>
            <person name="Lv J."/>
            <person name="Arendt D."/>
            <person name="Savage R."/>
            <person name="Osoegawa K."/>
            <person name="de Jong P."/>
            <person name="Lindberg D.R."/>
            <person name="Seaver E.C."/>
            <person name="Weisblat D.A."/>
            <person name="Putnam N.H."/>
            <person name="Grigoriev I.V."/>
            <person name="Rokhsar D.S."/>
        </authorList>
    </citation>
    <scope>NUCLEOTIDE SEQUENCE</scope>
</reference>
<dbReference type="GO" id="GO:0006357">
    <property type="term" value="P:regulation of transcription by RNA polymerase II"/>
    <property type="evidence" value="ECO:0000318"/>
    <property type="project" value="GO_Central"/>
</dbReference>
<keyword evidence="5 11" id="KW-0863">Zinc-finger</keyword>
<dbReference type="EMBL" id="AMQM01000614">
    <property type="status" value="NOT_ANNOTATED_CDS"/>
    <property type="molecule type" value="Genomic_DNA"/>
</dbReference>
<dbReference type="SMART" id="SM00355">
    <property type="entry name" value="ZnF_C2H2"/>
    <property type="match status" value="3"/>
</dbReference>
<dbReference type="InterPro" id="IPR013087">
    <property type="entry name" value="Znf_C2H2_type"/>
</dbReference>
<dbReference type="GeneID" id="20196299"/>
<dbReference type="InterPro" id="IPR036236">
    <property type="entry name" value="Znf_C2H2_sf"/>
</dbReference>
<evidence type="ECO:0000313" key="15">
    <source>
        <dbReference type="Proteomes" id="UP000015101"/>
    </source>
</evidence>
<dbReference type="HOGENOM" id="CLU_002678_42_18_1"/>
<dbReference type="OMA" id="AKRYHAK"/>
<evidence type="ECO:0000256" key="1">
    <source>
        <dbReference type="ARBA" id="ARBA00004123"/>
    </source>
</evidence>
<evidence type="ECO:0000256" key="3">
    <source>
        <dbReference type="ARBA" id="ARBA00022723"/>
    </source>
</evidence>
<dbReference type="CTD" id="20196299"/>
<dbReference type="OrthoDB" id="3437960at2759"/>
<keyword evidence="7" id="KW-0805">Transcription regulation</keyword>
<evidence type="ECO:0000256" key="9">
    <source>
        <dbReference type="ARBA" id="ARBA00023163"/>
    </source>
</evidence>
<keyword evidence="3" id="KW-0479">Metal-binding</keyword>
<keyword evidence="8" id="KW-0238">DNA-binding</keyword>
<evidence type="ECO:0000313" key="14">
    <source>
        <dbReference type="EnsemblMetazoa" id="HelroP135646"/>
    </source>
</evidence>
<dbReference type="eggNOG" id="KOG1721">
    <property type="taxonomic scope" value="Eukaryota"/>
</dbReference>
<name>T1EI99_HELRO</name>
<dbReference type="EMBL" id="KB096324">
    <property type="protein sequence ID" value="ESO06358.1"/>
    <property type="molecule type" value="Genomic_DNA"/>
</dbReference>
<accession>T1EI99</accession>
<evidence type="ECO:0000256" key="6">
    <source>
        <dbReference type="ARBA" id="ARBA00022833"/>
    </source>
</evidence>
<dbReference type="Pfam" id="PF00096">
    <property type="entry name" value="zf-C2H2"/>
    <property type="match status" value="3"/>
</dbReference>
<dbReference type="EnsemblMetazoa" id="HelroT135646">
    <property type="protein sequence ID" value="HelroP135646"/>
    <property type="gene ID" value="HelroG135646"/>
</dbReference>
<protein>
    <recommendedName>
        <fullName evidence="12">C2H2-type domain-containing protein</fullName>
    </recommendedName>
</protein>
<dbReference type="AlphaFoldDB" id="T1EI99"/>
<dbReference type="GO" id="GO:0008270">
    <property type="term" value="F:zinc ion binding"/>
    <property type="evidence" value="ECO:0007669"/>
    <property type="project" value="UniProtKB-KW"/>
</dbReference>
<gene>
    <name evidence="14" type="primary">20196299</name>
    <name evidence="13" type="ORF">HELRODRAFT_135646</name>
</gene>
<evidence type="ECO:0000256" key="2">
    <source>
        <dbReference type="ARBA" id="ARBA00006991"/>
    </source>
</evidence>
<dbReference type="FunFam" id="3.30.160.60:FF:000382">
    <property type="entry name" value="zinc finger protein 35 isoform X4"/>
    <property type="match status" value="1"/>
</dbReference>
<evidence type="ECO:0000256" key="10">
    <source>
        <dbReference type="ARBA" id="ARBA00023242"/>
    </source>
</evidence>
<feature type="domain" description="C2H2-type" evidence="12">
    <location>
        <begin position="51"/>
        <end position="78"/>
    </location>
</feature>
<keyword evidence="15" id="KW-1185">Reference proteome</keyword>
<dbReference type="PROSITE" id="PS50157">
    <property type="entry name" value="ZINC_FINGER_C2H2_2"/>
    <property type="match status" value="3"/>
</dbReference>
<evidence type="ECO:0000256" key="5">
    <source>
        <dbReference type="ARBA" id="ARBA00022771"/>
    </source>
</evidence>
<dbReference type="RefSeq" id="XP_009015726.1">
    <property type="nucleotide sequence ID" value="XM_009017478.1"/>
</dbReference>
<dbReference type="STRING" id="6412.T1EI99"/>
<reference evidence="14" key="3">
    <citation type="submission" date="2015-06" db="UniProtKB">
        <authorList>
            <consortium name="EnsemblMetazoa"/>
        </authorList>
    </citation>
    <scope>IDENTIFICATION</scope>
</reference>
<dbReference type="InParanoid" id="T1EI99"/>
<dbReference type="Proteomes" id="UP000015101">
    <property type="component" value="Unassembled WGS sequence"/>
</dbReference>
<dbReference type="PANTHER" id="PTHR23235:SF60">
    <property type="entry name" value="STRIPE, ISOFORM D"/>
    <property type="match status" value="1"/>
</dbReference>
<evidence type="ECO:0000256" key="8">
    <source>
        <dbReference type="ARBA" id="ARBA00023125"/>
    </source>
</evidence>
<comment type="similarity">
    <text evidence="2">Belongs to the krueppel C2H2-type zinc-finger protein family.</text>
</comment>
<sequence length="108" mass="12933">PIKPRKYVNRSSKPENRERPFICPAESCDRKFSRSDELTRHIRIHTGHKPFQCQVCQRSFSRSDHLTTHTRTHTGERPYGCDLCERRFSRSDEKTRHMKVHLKNKTLK</sequence>
<proteinExistence type="inferred from homology"/>
<evidence type="ECO:0000256" key="11">
    <source>
        <dbReference type="PROSITE-ProRule" id="PRU00042"/>
    </source>
</evidence>
<organism evidence="14 15">
    <name type="scientific">Helobdella robusta</name>
    <name type="common">Californian leech</name>
    <dbReference type="NCBI Taxonomy" id="6412"/>
    <lineage>
        <taxon>Eukaryota</taxon>
        <taxon>Metazoa</taxon>
        <taxon>Spiralia</taxon>
        <taxon>Lophotrochozoa</taxon>
        <taxon>Annelida</taxon>
        <taxon>Clitellata</taxon>
        <taxon>Hirudinea</taxon>
        <taxon>Rhynchobdellida</taxon>
        <taxon>Glossiphoniidae</taxon>
        <taxon>Helobdella</taxon>
    </lineage>
</organism>
<keyword evidence="4" id="KW-0677">Repeat</keyword>
<dbReference type="FunFam" id="3.30.160.60:FF:000926">
    <property type="entry name" value="Kruppel like factor 13"/>
    <property type="match status" value="1"/>
</dbReference>
<dbReference type="PANTHER" id="PTHR23235">
    <property type="entry name" value="KRUEPPEL-LIKE TRANSCRIPTION FACTOR"/>
    <property type="match status" value="1"/>
</dbReference>
<keyword evidence="9" id="KW-0804">Transcription</keyword>
<dbReference type="GO" id="GO:0005634">
    <property type="term" value="C:nucleus"/>
    <property type="evidence" value="ECO:0007669"/>
    <property type="project" value="UniProtKB-SubCell"/>
</dbReference>
<keyword evidence="10" id="KW-0539">Nucleus</keyword>
<dbReference type="GO" id="GO:0000978">
    <property type="term" value="F:RNA polymerase II cis-regulatory region sequence-specific DNA binding"/>
    <property type="evidence" value="ECO:0000318"/>
    <property type="project" value="GO_Central"/>
</dbReference>
<dbReference type="FunFam" id="3.30.160.60:FF:000324">
    <property type="entry name" value="Early growth response protein 4"/>
    <property type="match status" value="1"/>
</dbReference>
<feature type="domain" description="C2H2-type" evidence="12">
    <location>
        <begin position="21"/>
        <end position="50"/>
    </location>
</feature>
<evidence type="ECO:0000313" key="13">
    <source>
        <dbReference type="EMBL" id="ESO06358.1"/>
    </source>
</evidence>
<reference evidence="13 15" key="2">
    <citation type="journal article" date="2013" name="Nature">
        <title>Insights into bilaterian evolution from three spiralian genomes.</title>
        <authorList>
            <person name="Simakov O."/>
            <person name="Marletaz F."/>
            <person name="Cho S.J."/>
            <person name="Edsinger-Gonzales E."/>
            <person name="Havlak P."/>
            <person name="Hellsten U."/>
            <person name="Kuo D.H."/>
            <person name="Larsson T."/>
            <person name="Lv J."/>
            <person name="Arendt D."/>
            <person name="Savage R."/>
            <person name="Osoegawa K."/>
            <person name="de Jong P."/>
            <person name="Grimwood J."/>
            <person name="Chapman J.A."/>
            <person name="Shapiro H."/>
            <person name="Aerts A."/>
            <person name="Otillar R.P."/>
            <person name="Terry A.Y."/>
            <person name="Boore J.L."/>
            <person name="Grigoriev I.V."/>
            <person name="Lindberg D.R."/>
            <person name="Seaver E.C."/>
            <person name="Weisblat D.A."/>
            <person name="Putnam N.H."/>
            <person name="Rokhsar D.S."/>
        </authorList>
    </citation>
    <scope>NUCLEOTIDE SEQUENCE</scope>
</reference>
<comment type="subcellular location">
    <subcellularLocation>
        <location evidence="1">Nucleus</location>
    </subcellularLocation>
</comment>
<evidence type="ECO:0000259" key="12">
    <source>
        <dbReference type="PROSITE" id="PS50157"/>
    </source>
</evidence>
<evidence type="ECO:0000256" key="4">
    <source>
        <dbReference type="ARBA" id="ARBA00022737"/>
    </source>
</evidence>
<dbReference type="PROSITE" id="PS00028">
    <property type="entry name" value="ZINC_FINGER_C2H2_1"/>
    <property type="match status" value="3"/>
</dbReference>
<dbReference type="SUPFAM" id="SSF57667">
    <property type="entry name" value="beta-beta-alpha zinc fingers"/>
    <property type="match status" value="2"/>
</dbReference>
<keyword evidence="6" id="KW-0862">Zinc</keyword>
<dbReference type="Gene3D" id="3.30.160.60">
    <property type="entry name" value="Classic Zinc Finger"/>
    <property type="match status" value="3"/>
</dbReference>
<evidence type="ECO:0000256" key="7">
    <source>
        <dbReference type="ARBA" id="ARBA00023015"/>
    </source>
</evidence>
<feature type="domain" description="C2H2-type" evidence="12">
    <location>
        <begin position="79"/>
        <end position="106"/>
    </location>
</feature>
<dbReference type="GO" id="GO:0000981">
    <property type="term" value="F:DNA-binding transcription factor activity, RNA polymerase II-specific"/>
    <property type="evidence" value="ECO:0000318"/>
    <property type="project" value="GO_Central"/>
</dbReference>